<dbReference type="RefSeq" id="WP_126161604.1">
    <property type="nucleotide sequence ID" value="NZ_RQPJ01000002.1"/>
</dbReference>
<proteinExistence type="inferred from homology"/>
<dbReference type="CDD" id="cd05254">
    <property type="entry name" value="dTDP_HR_like_SDR_e"/>
    <property type="match status" value="1"/>
</dbReference>
<comment type="function">
    <text evidence="6">Catalyzes the reduction of dTDP-6-deoxy-L-lyxo-4-hexulose to yield dTDP-L-rhamnose.</text>
</comment>
<dbReference type="GO" id="GO:0005829">
    <property type="term" value="C:cytosol"/>
    <property type="evidence" value="ECO:0007669"/>
    <property type="project" value="TreeGrafter"/>
</dbReference>
<evidence type="ECO:0000259" key="7">
    <source>
        <dbReference type="Pfam" id="PF04321"/>
    </source>
</evidence>
<comment type="similarity">
    <text evidence="2 6">Belongs to the dTDP-4-dehydrorhamnose reductase family.</text>
</comment>
<sequence length="266" mass="30456">MERSASIKRVLVTGASGQLGRSLQDVAHEYPKLEFVFMKSTDLDITDFEKVNKTMELGGFSYCINCAAYTNVEQAEKSPEIAFKVNSEAVKNLALTCKQYGVTLIHISTDYVFDGEKGEPYTVDDRPNPINQYGKSKLKGEKYTKEIMEDYYIVRTSWLYHKKYGKNFYRTILEKAKKGEELRITDEQVGCPTNAVHLANYILKLILDKTKPYGTYHFTDGQAMSWYGFAINILEEKGLKNTTTVVKDNNYRSFANRPKFSVLQNM</sequence>
<keyword evidence="6" id="KW-0521">NADP</keyword>
<comment type="catalytic activity">
    <reaction evidence="5">
        <text>dTDP-beta-L-rhamnose + NADP(+) = dTDP-4-dehydro-beta-L-rhamnose + NADPH + H(+)</text>
        <dbReference type="Rhea" id="RHEA:21796"/>
        <dbReference type="ChEBI" id="CHEBI:15378"/>
        <dbReference type="ChEBI" id="CHEBI:57510"/>
        <dbReference type="ChEBI" id="CHEBI:57783"/>
        <dbReference type="ChEBI" id="CHEBI:58349"/>
        <dbReference type="ChEBI" id="CHEBI:62830"/>
        <dbReference type="EC" id="1.1.1.133"/>
    </reaction>
</comment>
<dbReference type="InterPro" id="IPR005913">
    <property type="entry name" value="dTDP_dehydrorham_reduct"/>
</dbReference>
<evidence type="ECO:0000313" key="9">
    <source>
        <dbReference type="Proteomes" id="UP000267585"/>
    </source>
</evidence>
<dbReference type="EMBL" id="RQPJ01000002">
    <property type="protein sequence ID" value="RTE54872.1"/>
    <property type="molecule type" value="Genomic_DNA"/>
</dbReference>
<dbReference type="GO" id="GO:0019305">
    <property type="term" value="P:dTDP-rhamnose biosynthetic process"/>
    <property type="evidence" value="ECO:0007669"/>
    <property type="project" value="UniProtKB-UniPathway"/>
</dbReference>
<dbReference type="OrthoDB" id="9803892at2"/>
<dbReference type="GO" id="GO:0008831">
    <property type="term" value="F:dTDP-4-dehydrorhamnose reductase activity"/>
    <property type="evidence" value="ECO:0007669"/>
    <property type="project" value="UniProtKB-EC"/>
</dbReference>
<keyword evidence="6 8" id="KW-0560">Oxidoreductase</keyword>
<dbReference type="Pfam" id="PF04321">
    <property type="entry name" value="RmlD_sub_bind"/>
    <property type="match status" value="1"/>
</dbReference>
<comment type="caution">
    <text evidence="8">The sequence shown here is derived from an EMBL/GenBank/DDBJ whole genome shotgun (WGS) entry which is preliminary data.</text>
</comment>
<evidence type="ECO:0000256" key="2">
    <source>
        <dbReference type="ARBA" id="ARBA00010944"/>
    </source>
</evidence>
<dbReference type="Gene3D" id="3.90.25.10">
    <property type="entry name" value="UDP-galactose 4-epimerase, domain 1"/>
    <property type="match status" value="1"/>
</dbReference>
<dbReference type="PANTHER" id="PTHR10491">
    <property type="entry name" value="DTDP-4-DEHYDRORHAMNOSE REDUCTASE"/>
    <property type="match status" value="1"/>
</dbReference>
<dbReference type="InterPro" id="IPR029903">
    <property type="entry name" value="RmlD-like-bd"/>
</dbReference>
<dbReference type="NCBIfam" id="TIGR01214">
    <property type="entry name" value="rmlD"/>
    <property type="match status" value="1"/>
</dbReference>
<protein>
    <recommendedName>
        <fullName evidence="4 6">dTDP-4-dehydrorhamnose reductase</fullName>
        <ecNumber evidence="3 6">1.1.1.133</ecNumber>
    </recommendedName>
</protein>
<dbReference type="PANTHER" id="PTHR10491:SF4">
    <property type="entry name" value="METHIONINE ADENOSYLTRANSFERASE 2 SUBUNIT BETA"/>
    <property type="match status" value="1"/>
</dbReference>
<comment type="pathway">
    <text evidence="1 6">Carbohydrate biosynthesis; dTDP-L-rhamnose biosynthesis.</text>
</comment>
<dbReference type="Proteomes" id="UP000267585">
    <property type="component" value="Unassembled WGS sequence"/>
</dbReference>
<evidence type="ECO:0000256" key="6">
    <source>
        <dbReference type="RuleBase" id="RU364082"/>
    </source>
</evidence>
<evidence type="ECO:0000256" key="1">
    <source>
        <dbReference type="ARBA" id="ARBA00004781"/>
    </source>
</evidence>
<dbReference type="AlphaFoldDB" id="A0A430K764"/>
<dbReference type="InterPro" id="IPR036291">
    <property type="entry name" value="NAD(P)-bd_dom_sf"/>
</dbReference>
<feature type="domain" description="RmlD-like substrate binding" evidence="7">
    <location>
        <begin position="9"/>
        <end position="265"/>
    </location>
</feature>
<reference evidence="8 9" key="1">
    <citation type="submission" date="2018-11" db="EMBL/GenBank/DDBJ databases">
        <title>Arenibacter aquaticus sp.nov., a marine bacterium isolated from surface seawater in the South China Sea.</title>
        <authorList>
            <person name="Guo J."/>
            <person name="Sun J."/>
        </authorList>
    </citation>
    <scope>NUCLEOTIDE SEQUENCE [LARGE SCALE GENOMIC DNA]</scope>
    <source>
        <strain evidence="8 9">GUO666</strain>
    </source>
</reference>
<gene>
    <name evidence="8" type="primary">rfbD</name>
    <name evidence="8" type="ORF">EHW67_06835</name>
</gene>
<name>A0A430K764_9FLAO</name>
<dbReference type="SUPFAM" id="SSF51735">
    <property type="entry name" value="NAD(P)-binding Rossmann-fold domains"/>
    <property type="match status" value="1"/>
</dbReference>
<dbReference type="UniPathway" id="UPA00124"/>
<evidence type="ECO:0000256" key="4">
    <source>
        <dbReference type="ARBA" id="ARBA00017099"/>
    </source>
</evidence>
<keyword evidence="9" id="KW-1185">Reference proteome</keyword>
<accession>A0A430K764</accession>
<evidence type="ECO:0000313" key="8">
    <source>
        <dbReference type="EMBL" id="RTE54872.1"/>
    </source>
</evidence>
<dbReference type="EC" id="1.1.1.133" evidence="3 6"/>
<evidence type="ECO:0000256" key="3">
    <source>
        <dbReference type="ARBA" id="ARBA00012929"/>
    </source>
</evidence>
<organism evidence="8 9">
    <name type="scientific">Arenibacter aquaticus</name>
    <dbReference type="NCBI Taxonomy" id="2489054"/>
    <lineage>
        <taxon>Bacteria</taxon>
        <taxon>Pseudomonadati</taxon>
        <taxon>Bacteroidota</taxon>
        <taxon>Flavobacteriia</taxon>
        <taxon>Flavobacteriales</taxon>
        <taxon>Flavobacteriaceae</taxon>
        <taxon>Arenibacter</taxon>
    </lineage>
</organism>
<evidence type="ECO:0000256" key="5">
    <source>
        <dbReference type="ARBA" id="ARBA00048200"/>
    </source>
</evidence>
<dbReference type="Gene3D" id="3.40.50.720">
    <property type="entry name" value="NAD(P)-binding Rossmann-like Domain"/>
    <property type="match status" value="1"/>
</dbReference>